<dbReference type="RefSeq" id="WP_198076947.1">
    <property type="nucleotide sequence ID" value="NZ_JAEDAE010000014.1"/>
</dbReference>
<gene>
    <name evidence="3" type="ORF">I7X13_20660</name>
</gene>
<evidence type="ECO:0000313" key="3">
    <source>
        <dbReference type="EMBL" id="MBH8560485.1"/>
    </source>
</evidence>
<protein>
    <submittedName>
        <fullName evidence="3">T9SS type A sorting domain-containing protein</fullName>
    </submittedName>
</protein>
<evidence type="ECO:0000256" key="1">
    <source>
        <dbReference type="SAM" id="SignalP"/>
    </source>
</evidence>
<proteinExistence type="predicted"/>
<dbReference type="EMBL" id="JAEDAE010000014">
    <property type="protein sequence ID" value="MBH8560485.1"/>
    <property type="molecule type" value="Genomic_DNA"/>
</dbReference>
<dbReference type="Proteomes" id="UP000625631">
    <property type="component" value="Unassembled WGS sequence"/>
</dbReference>
<reference evidence="3 4" key="1">
    <citation type="submission" date="2020-12" db="EMBL/GenBank/DDBJ databases">
        <title>Hymenobacter sp.</title>
        <authorList>
            <person name="Kim M.K."/>
        </authorList>
    </citation>
    <scope>NUCLEOTIDE SEQUENCE [LARGE SCALE GENOMIC DNA]</scope>
    <source>
        <strain evidence="3 4">BT442</strain>
    </source>
</reference>
<dbReference type="NCBIfam" id="TIGR04183">
    <property type="entry name" value="Por_Secre_tail"/>
    <property type="match status" value="1"/>
</dbReference>
<dbReference type="InterPro" id="IPR026444">
    <property type="entry name" value="Secre_tail"/>
</dbReference>
<dbReference type="SUPFAM" id="SSF110296">
    <property type="entry name" value="Oligoxyloglucan reducing end-specific cellobiohydrolase"/>
    <property type="match status" value="1"/>
</dbReference>
<feature type="chain" id="PRO_5046030405" evidence="1">
    <location>
        <begin position="26"/>
        <end position="506"/>
    </location>
</feature>
<evidence type="ECO:0000313" key="4">
    <source>
        <dbReference type="Proteomes" id="UP000625631"/>
    </source>
</evidence>
<comment type="caution">
    <text evidence="3">The sequence shown here is derived from an EMBL/GenBank/DDBJ whole genome shotgun (WGS) entry which is preliminary data.</text>
</comment>
<feature type="domain" description="Secretion system C-terminal sorting" evidence="2">
    <location>
        <begin position="430"/>
        <end position="500"/>
    </location>
</feature>
<keyword evidence="4" id="KW-1185">Reference proteome</keyword>
<dbReference type="Pfam" id="PF18962">
    <property type="entry name" value="Por_Secre_tail"/>
    <property type="match status" value="1"/>
</dbReference>
<feature type="signal peptide" evidence="1">
    <location>
        <begin position="1"/>
        <end position="25"/>
    </location>
</feature>
<keyword evidence="1" id="KW-0732">Signal</keyword>
<accession>A0ABS0QD37</accession>
<evidence type="ECO:0000259" key="2">
    <source>
        <dbReference type="Pfam" id="PF18962"/>
    </source>
</evidence>
<organism evidence="3 4">
    <name type="scientific">Hymenobacter negativus</name>
    <dbReference type="NCBI Taxonomy" id="2795026"/>
    <lineage>
        <taxon>Bacteria</taxon>
        <taxon>Pseudomonadati</taxon>
        <taxon>Bacteroidota</taxon>
        <taxon>Cytophagia</taxon>
        <taxon>Cytophagales</taxon>
        <taxon>Hymenobacteraceae</taxon>
        <taxon>Hymenobacter</taxon>
    </lineage>
</organism>
<name>A0ABS0QD37_9BACT</name>
<sequence>MNRYLKRFEPPKVALALLLVCGATALHTSQAQGLYNGAGGLVALTDSVRYVRGDVENAGEFDLTSAAGNYSNRLFIDEGNLLNTAAGTWVASKSTVVLMGMTPHVLSMNGATLYNLRLDNPAGTTLGSDATVANGLRLATGNLLTTAAYSLRLASGGTLMGPGPAGTEDDSHYVRGSLTQQQAVRGTEPVNFGNMGFVLNPNGQALTLAVDRRTGLNQLNYSYAQSPAFAGKQGIDRIWRVSTADERNPTKAVKLSLSWLADNDHGLDFGGALAQVWYSIDRGQTWVKAGEPQPALARTVAVATTELNAWYTVSLNSLPAVAPLAQTLFSGTARSADAVLTWSTTTKPSNGWYVIERSTDQQKWQEISRQVVASQRWSPAASTAIDKDASQLGATLFYRLRQLDTEGKSQLSKVLAVRFASSMVFKLEAYPVPLQEYLTLDLMSSGTGPVQLDLYDIAGRVLIHREETAEAGASRFQLDVRALASGVYTLQARQGDQRVTRLLKRD</sequence>